<protein>
    <submittedName>
        <fullName evidence="1">Uncharacterized protein</fullName>
    </submittedName>
</protein>
<keyword evidence="2" id="KW-1185">Reference proteome</keyword>
<organism evidence="1 2">
    <name type="scientific">Brachionus calyciflorus</name>
    <dbReference type="NCBI Taxonomy" id="104777"/>
    <lineage>
        <taxon>Eukaryota</taxon>
        <taxon>Metazoa</taxon>
        <taxon>Spiralia</taxon>
        <taxon>Gnathifera</taxon>
        <taxon>Rotifera</taxon>
        <taxon>Eurotatoria</taxon>
        <taxon>Monogononta</taxon>
        <taxon>Pseudotrocha</taxon>
        <taxon>Ploima</taxon>
        <taxon>Brachionidae</taxon>
        <taxon>Brachionus</taxon>
    </lineage>
</organism>
<dbReference type="Proteomes" id="UP000663879">
    <property type="component" value="Unassembled WGS sequence"/>
</dbReference>
<dbReference type="EMBL" id="CAJNOC010000667">
    <property type="protein sequence ID" value="CAF0789424.1"/>
    <property type="molecule type" value="Genomic_DNA"/>
</dbReference>
<name>A0A813RU36_9BILA</name>
<gene>
    <name evidence="1" type="ORF">OXX778_LOCUS5890</name>
</gene>
<evidence type="ECO:0000313" key="2">
    <source>
        <dbReference type="Proteomes" id="UP000663879"/>
    </source>
</evidence>
<evidence type="ECO:0000313" key="1">
    <source>
        <dbReference type="EMBL" id="CAF0789424.1"/>
    </source>
</evidence>
<proteinExistence type="predicted"/>
<comment type="caution">
    <text evidence="1">The sequence shown here is derived from an EMBL/GenBank/DDBJ whole genome shotgun (WGS) entry which is preliminary data.</text>
</comment>
<accession>A0A813RU36</accession>
<sequence>EKQIASINLVSPENRILHLDATGQLVRIGGINYKYQAPLNHFAVLKDRRAIGCSVAKSLLVSEIAIIRAYHLLNGNKPLVFRIIVSDYSFANIHACLRAYNDENINEYALRVFRLAQGYLEVWPTDNKSWLVSCASHTMKRYVDGLKSLVKDTKIRSLASLGFSLLLNSLNLSVITYYFKLIVYSFLDPKRTQRNYDSLTELQRLIRSRPNEESEIINILNCKNLNLGESQEYEFFSQNSNKESIKSNSPFTKYFNEIEKNVSIELSLESGKNNFLNDNEYFSPTVIKYLQEKYMPYAFFWASFTLNKVNGNFTRLTNGLIEKFIGYRKSSYKTLNMSRLNPAQYSTHVYPLTDGKTERFINYQTNEIVKVKLENEVYNEPYLNTLADPEIAQSNENVQDISSQKNFQDVFDEVENLMRNNLNAIQSENNQKLDSELPEVDLTLNKNDNEREFDRKENDWSRSKEQWGPKRKVKPFINEGFFQKPTNLNLNLDKPILAESSNSHLKRYETDEISQLDILSDNEENDKHKQTKNQLSLIV</sequence>
<feature type="non-terminal residue" evidence="1">
    <location>
        <position position="1"/>
    </location>
</feature>
<reference evidence="1" key="1">
    <citation type="submission" date="2021-02" db="EMBL/GenBank/DDBJ databases">
        <authorList>
            <person name="Nowell W R."/>
        </authorList>
    </citation>
    <scope>NUCLEOTIDE SEQUENCE</scope>
    <source>
        <strain evidence="1">Ploen Becks lab</strain>
    </source>
</reference>
<dbReference type="AlphaFoldDB" id="A0A813RU36"/>